<reference evidence="2 3" key="1">
    <citation type="journal article" date="2019" name="Emerg. Microbes Infect.">
        <title>Comprehensive subspecies identification of 175 nontuberculous mycobacteria species based on 7547 genomic profiles.</title>
        <authorList>
            <person name="Matsumoto Y."/>
            <person name="Kinjo T."/>
            <person name="Motooka D."/>
            <person name="Nabeya D."/>
            <person name="Jung N."/>
            <person name="Uechi K."/>
            <person name="Horii T."/>
            <person name="Iida T."/>
            <person name="Fujita J."/>
            <person name="Nakamura S."/>
        </authorList>
    </citation>
    <scope>NUCLEOTIDE SEQUENCE [LARGE SCALE GENOMIC DNA]</scope>
    <source>
        <strain evidence="2 3">JCM 6367</strain>
    </source>
</reference>
<gene>
    <name evidence="2" type="ORF">MPRF_23680</name>
</gene>
<dbReference type="AlphaFoldDB" id="A0A7I7U4H0"/>
<accession>A0A7I7U4H0</accession>
<dbReference type="Proteomes" id="UP000466554">
    <property type="component" value="Chromosome"/>
</dbReference>
<feature type="region of interest" description="Disordered" evidence="1">
    <location>
        <begin position="1"/>
        <end position="23"/>
    </location>
</feature>
<proteinExistence type="predicted"/>
<evidence type="ECO:0000313" key="3">
    <source>
        <dbReference type="Proteomes" id="UP000466554"/>
    </source>
</evidence>
<dbReference type="RefSeq" id="WP_232079693.1">
    <property type="nucleotide sequence ID" value="NZ_AP022598.1"/>
</dbReference>
<sequence>MHAALPVRASARKRERNARPTPHLGRFAITSTVRILAASTVACVVALTWVPVGVAQPAPPPPAPDDVAALPAAPVDAMPPEPVDAAPEAVAACRQFARALDTAALSYGEFANVLAIGEKNPDYLDPIVAQNNAYGRAGLREAASLAVEASRVPGLQPDVAAPMRTWSMGAVKLLLLMGLRVDVDRFNNAATELNSHTEAAQMACARAGTKA</sequence>
<evidence type="ECO:0000313" key="2">
    <source>
        <dbReference type="EMBL" id="BBY75469.1"/>
    </source>
</evidence>
<dbReference type="EMBL" id="AP022598">
    <property type="protein sequence ID" value="BBY75469.1"/>
    <property type="molecule type" value="Genomic_DNA"/>
</dbReference>
<evidence type="ECO:0000256" key="1">
    <source>
        <dbReference type="SAM" id="MobiDB-lite"/>
    </source>
</evidence>
<organism evidence="2 3">
    <name type="scientific">Mycolicibacterium parafortuitum</name>
    <name type="common">Mycobacterium parafortuitum</name>
    <dbReference type="NCBI Taxonomy" id="39692"/>
    <lineage>
        <taxon>Bacteria</taxon>
        <taxon>Bacillati</taxon>
        <taxon>Actinomycetota</taxon>
        <taxon>Actinomycetes</taxon>
        <taxon>Mycobacteriales</taxon>
        <taxon>Mycobacteriaceae</taxon>
        <taxon>Mycolicibacterium</taxon>
    </lineage>
</organism>
<protein>
    <submittedName>
        <fullName evidence="2">Uncharacterized protein</fullName>
    </submittedName>
</protein>
<name>A0A7I7U4H0_MYCPF</name>